<dbReference type="SMART" id="SM00710">
    <property type="entry name" value="PbH1"/>
    <property type="match status" value="7"/>
</dbReference>
<keyword evidence="6" id="KW-1185">Reference proteome</keyword>
<name>A0A5B8KZP7_9HYPH</name>
<feature type="domain" description="Right handed beta helix" evidence="4">
    <location>
        <begin position="222"/>
        <end position="375"/>
    </location>
</feature>
<dbReference type="KEGG" id="niy:FQ775_12175"/>
<feature type="signal peptide" evidence="2">
    <location>
        <begin position="1"/>
        <end position="24"/>
    </location>
</feature>
<evidence type="ECO:0000259" key="3">
    <source>
        <dbReference type="Pfam" id="PF12708"/>
    </source>
</evidence>
<feature type="domain" description="Rhamnogalacturonase A/B/Epimerase-like pectate lyase" evidence="3">
    <location>
        <begin position="43"/>
        <end position="99"/>
    </location>
</feature>
<dbReference type="InterPro" id="IPR039448">
    <property type="entry name" value="Beta_helix"/>
</dbReference>
<keyword evidence="2" id="KW-0732">Signal</keyword>
<dbReference type="Pfam" id="PF12708">
    <property type="entry name" value="Pect-lyase_RHGA_epim"/>
    <property type="match status" value="1"/>
</dbReference>
<evidence type="ECO:0000256" key="1">
    <source>
        <dbReference type="ARBA" id="ARBA00022737"/>
    </source>
</evidence>
<dbReference type="NCBIfam" id="TIGR03807">
    <property type="entry name" value="RR_fam_repeat"/>
    <property type="match status" value="1"/>
</dbReference>
<dbReference type="PANTHER" id="PTHR22990">
    <property type="entry name" value="F-BOX ONLY PROTEIN"/>
    <property type="match status" value="1"/>
</dbReference>
<dbReference type="InterPro" id="IPR024535">
    <property type="entry name" value="RHGA/B-epi-like_pectate_lyase"/>
</dbReference>
<dbReference type="Gene3D" id="2.160.20.10">
    <property type="entry name" value="Single-stranded right-handed beta-helix, Pectin lyase-like"/>
    <property type="match status" value="3"/>
</dbReference>
<reference evidence="5" key="1">
    <citation type="submission" date="2020-04" db="EMBL/GenBank/DDBJ databases">
        <title>Nitratireductor sp. nov. isolated from mangrove soil.</title>
        <authorList>
            <person name="Ye Y."/>
        </authorList>
    </citation>
    <scope>NUCLEOTIDE SEQUENCE</scope>
    <source>
        <strain evidence="5">SY7</strain>
    </source>
</reference>
<feature type="chain" id="PRO_5022849156" evidence="2">
    <location>
        <begin position="25"/>
        <end position="456"/>
    </location>
</feature>
<dbReference type="RefSeq" id="WP_146299716.1">
    <property type="nucleotide sequence ID" value="NZ_CP042301.2"/>
</dbReference>
<keyword evidence="1" id="KW-0677">Repeat</keyword>
<evidence type="ECO:0000259" key="4">
    <source>
        <dbReference type="Pfam" id="PF13229"/>
    </source>
</evidence>
<dbReference type="InterPro" id="IPR006311">
    <property type="entry name" value="TAT_signal"/>
</dbReference>
<organism evidence="5 6">
    <name type="scientific">Nitratireductor mangrovi</name>
    <dbReference type="NCBI Taxonomy" id="2599600"/>
    <lineage>
        <taxon>Bacteria</taxon>
        <taxon>Pseudomonadati</taxon>
        <taxon>Pseudomonadota</taxon>
        <taxon>Alphaproteobacteria</taxon>
        <taxon>Hyphomicrobiales</taxon>
        <taxon>Phyllobacteriaceae</taxon>
        <taxon>Nitratireductor</taxon>
    </lineage>
</organism>
<protein>
    <submittedName>
        <fullName evidence="5">TIGR03808 family TAT-translocated repetitive protein</fullName>
    </submittedName>
</protein>
<dbReference type="PROSITE" id="PS51318">
    <property type="entry name" value="TAT"/>
    <property type="match status" value="1"/>
</dbReference>
<dbReference type="PANTHER" id="PTHR22990:SF15">
    <property type="entry name" value="F-BOX ONLY PROTEIN 10"/>
    <property type="match status" value="1"/>
</dbReference>
<evidence type="ECO:0000313" key="5">
    <source>
        <dbReference type="EMBL" id="QDZ01071.1"/>
    </source>
</evidence>
<dbReference type="EMBL" id="CP042301">
    <property type="protein sequence ID" value="QDZ01071.1"/>
    <property type="molecule type" value="Genomic_DNA"/>
</dbReference>
<dbReference type="InterPro" id="IPR006626">
    <property type="entry name" value="PbH1"/>
</dbReference>
<dbReference type="Proteomes" id="UP000321389">
    <property type="component" value="Chromosome"/>
</dbReference>
<proteinExistence type="predicted"/>
<dbReference type="AlphaFoldDB" id="A0A5B8KZP7"/>
<evidence type="ECO:0000313" key="6">
    <source>
        <dbReference type="Proteomes" id="UP000321389"/>
    </source>
</evidence>
<accession>A0A5B8KZP7</accession>
<dbReference type="InterPro" id="IPR011050">
    <property type="entry name" value="Pectin_lyase_fold/virulence"/>
</dbReference>
<dbReference type="SUPFAM" id="SSF51126">
    <property type="entry name" value="Pectin lyase-like"/>
    <property type="match status" value="1"/>
</dbReference>
<evidence type="ECO:0000256" key="2">
    <source>
        <dbReference type="SAM" id="SignalP"/>
    </source>
</evidence>
<gene>
    <name evidence="5" type="ORF">FQ775_12175</name>
</gene>
<dbReference type="InterPro" id="IPR022444">
    <property type="entry name" value="Cofactor-bd_rpt"/>
</dbReference>
<dbReference type="NCBIfam" id="TIGR03808">
    <property type="entry name" value="RR_plus_rpt_1"/>
    <property type="match status" value="1"/>
</dbReference>
<dbReference type="InterPro" id="IPR012334">
    <property type="entry name" value="Pectin_lyas_fold"/>
</dbReference>
<dbReference type="Pfam" id="PF13229">
    <property type="entry name" value="Beta_helix"/>
    <property type="match status" value="1"/>
</dbReference>
<dbReference type="InterPro" id="IPR022388">
    <property type="entry name" value="CHP03808"/>
</dbReference>
<dbReference type="OrthoDB" id="9788772at2"/>
<sequence>MLNRRAFLAGATAMGAAVTLPARAANLSGIETASIRGSLDAAELGMQPGTYDDQSKAFQDILQKAADRDAPVYLPPGDYVVSNIILPRQLRMTGVPGASRIIYGGNGHLFLAEAADHLELTGITLDGANRWMSDHVPALVAVRGARRLVVDNCTIIGSGKHALSLEAVAGRIERSEISGAADAAIYSVQASGLSIIGNTISDCGNNGILVHRWQPGEDGTIVSGNRVSRIAARNGGTGPFGNGINVFRAGNVMVTDNAISDCAFSAIRSNGGSNIQITGNNCLRSGETAVYSEFAYEGALIAGNIVDGAANGISMVNYNEGGRLAVCSGNLVRNLSTSGPYEADPPGFGVGITAEADTAVTGNVVENAPLFGLHLGWGPFLRNVTATGNIIRRAGTGIAVSVVEGAGAAVIADNVISETPNGAIRGHRWVDRVTHDLITGDTSGFRHLTVERNRAG</sequence>
<dbReference type="InterPro" id="IPR051550">
    <property type="entry name" value="SCF-Subunits/Alg-Epimerases"/>
</dbReference>